<feature type="non-terminal residue" evidence="4">
    <location>
        <position position="1"/>
    </location>
</feature>
<sequence length="399" mass="44905">MSRRSVWNWFGGRPRERFSLEELEHLVGVLEKNPVIGPGNREAIVETLRSIAELMIWGDQHEPRFFEYFLEHEALAHFHKILRGRDNRRGDVAKQVLQTLSIMIQNLRNETSVYYIFSNNHINDIVQLAFDFNDEEVLGYYISFLKTISLKLNVKTVQFFFKQDGGACSFPLYTEAAKFINHREGMVRAAVRTLTLNVFNVQDPLIQDFVVAKPASNYFTELALYATEQCQVLDLMLSAAEKGKNSSIGALDSQLAEIEDTLSYFNDILSTGSEKMGVELSRALWEYFVGPVLLWPLLDIPIQSALTNRPSEGANVKRSGAVRPVCSLYVVERLFHLVDNPIVVNAAACCLFAGSQGLCTACQKAVGEHLVPTAPNMDDWQGEEDVQRVVSEKQTSSSG</sequence>
<protein>
    <recommendedName>
        <fullName evidence="3">FPL domain-containing protein</fullName>
    </recommendedName>
</protein>
<feature type="region of interest" description="Disordered" evidence="2">
    <location>
        <begin position="375"/>
        <end position="399"/>
    </location>
</feature>
<dbReference type="InterPro" id="IPR016024">
    <property type="entry name" value="ARM-type_fold"/>
</dbReference>
<dbReference type="AlphaFoldDB" id="A0A8S1J973"/>
<dbReference type="GO" id="GO:0016197">
    <property type="term" value="P:endosomal transport"/>
    <property type="evidence" value="ECO:0007669"/>
    <property type="project" value="TreeGrafter"/>
</dbReference>
<dbReference type="SUPFAM" id="SSF48371">
    <property type="entry name" value="ARM repeat"/>
    <property type="match status" value="1"/>
</dbReference>
<name>A0A8S1J973_9CHLO</name>
<dbReference type="GO" id="GO:0005794">
    <property type="term" value="C:Golgi apparatus"/>
    <property type="evidence" value="ECO:0007669"/>
    <property type="project" value="TreeGrafter"/>
</dbReference>
<evidence type="ECO:0000313" key="4">
    <source>
        <dbReference type="EMBL" id="CAD7703845.1"/>
    </source>
</evidence>
<dbReference type="GO" id="GO:0007034">
    <property type="term" value="P:vacuolar transport"/>
    <property type="evidence" value="ECO:0007669"/>
    <property type="project" value="TreeGrafter"/>
</dbReference>
<keyword evidence="5" id="KW-1185">Reference proteome</keyword>
<evidence type="ECO:0000256" key="1">
    <source>
        <dbReference type="ARBA" id="ARBA00023006"/>
    </source>
</evidence>
<evidence type="ECO:0000259" key="3">
    <source>
        <dbReference type="Pfam" id="PF09758"/>
    </source>
</evidence>
<dbReference type="GO" id="GO:1901096">
    <property type="term" value="P:regulation of autophagosome maturation"/>
    <property type="evidence" value="ECO:0007669"/>
    <property type="project" value="TreeGrafter"/>
</dbReference>
<dbReference type="Proteomes" id="UP000708148">
    <property type="component" value="Unassembled WGS sequence"/>
</dbReference>
<gene>
    <name evidence="4" type="ORF">OSTQU699_LOCUS9202</name>
</gene>
<evidence type="ECO:0000313" key="5">
    <source>
        <dbReference type="Proteomes" id="UP000708148"/>
    </source>
</evidence>
<dbReference type="PANTHER" id="PTHR21481:SF0">
    <property type="entry name" value="PROTEIN CLEC16A"/>
    <property type="match status" value="1"/>
</dbReference>
<proteinExistence type="predicted"/>
<dbReference type="OrthoDB" id="294052at2759"/>
<dbReference type="EMBL" id="CAJHUC010002454">
    <property type="protein sequence ID" value="CAD7703845.1"/>
    <property type="molecule type" value="Genomic_DNA"/>
</dbReference>
<accession>A0A8S1J973</accession>
<feature type="domain" description="FPL" evidence="3">
    <location>
        <begin position="48"/>
        <end position="199"/>
    </location>
</feature>
<organism evidence="4 5">
    <name type="scientific">Ostreobium quekettii</name>
    <dbReference type="NCBI Taxonomy" id="121088"/>
    <lineage>
        <taxon>Eukaryota</taxon>
        <taxon>Viridiplantae</taxon>
        <taxon>Chlorophyta</taxon>
        <taxon>core chlorophytes</taxon>
        <taxon>Ulvophyceae</taxon>
        <taxon>TCBD clade</taxon>
        <taxon>Bryopsidales</taxon>
        <taxon>Ostreobineae</taxon>
        <taxon>Ostreobiaceae</taxon>
        <taxon>Ostreobium</taxon>
    </lineage>
</organism>
<dbReference type="InterPro" id="IPR039272">
    <property type="entry name" value="CLEC16A/TT9"/>
</dbReference>
<dbReference type="Pfam" id="PF09758">
    <property type="entry name" value="FPL"/>
    <property type="match status" value="1"/>
</dbReference>
<dbReference type="GO" id="GO:0006914">
    <property type="term" value="P:autophagy"/>
    <property type="evidence" value="ECO:0007669"/>
    <property type="project" value="UniProtKB-KW"/>
</dbReference>
<evidence type="ECO:0000256" key="2">
    <source>
        <dbReference type="SAM" id="MobiDB-lite"/>
    </source>
</evidence>
<comment type="caution">
    <text evidence="4">The sequence shown here is derived from an EMBL/GenBank/DDBJ whole genome shotgun (WGS) entry which is preliminary data.</text>
</comment>
<dbReference type="InterPro" id="IPR019155">
    <property type="entry name" value="CLEC16A/TT9_N"/>
</dbReference>
<dbReference type="PANTHER" id="PTHR21481">
    <property type="entry name" value="PROTEIN CLEC16A"/>
    <property type="match status" value="1"/>
</dbReference>
<keyword evidence="1" id="KW-0072">Autophagy</keyword>
<dbReference type="GO" id="GO:0005770">
    <property type="term" value="C:late endosome"/>
    <property type="evidence" value="ECO:0007669"/>
    <property type="project" value="TreeGrafter"/>
</dbReference>
<reference evidence="4" key="1">
    <citation type="submission" date="2020-12" db="EMBL/GenBank/DDBJ databases">
        <authorList>
            <person name="Iha C."/>
        </authorList>
    </citation>
    <scope>NUCLEOTIDE SEQUENCE</scope>
</reference>